<accession>A0ABX7XDW0</accession>
<evidence type="ECO:0000313" key="1">
    <source>
        <dbReference type="EMBL" id="QTV06065.1"/>
    </source>
</evidence>
<gene>
    <name evidence="1" type="ORF">J9309_01570</name>
</gene>
<dbReference type="EMBL" id="CP072842">
    <property type="protein sequence ID" value="QTV06065.1"/>
    <property type="molecule type" value="Genomic_DNA"/>
</dbReference>
<dbReference type="RefSeq" id="WP_230476705.1">
    <property type="nucleotide sequence ID" value="NZ_CP072842.1"/>
</dbReference>
<proteinExistence type="predicted"/>
<name>A0ABX7XDW0_9FLAO</name>
<evidence type="ECO:0000313" key="2">
    <source>
        <dbReference type="Proteomes" id="UP000672011"/>
    </source>
</evidence>
<sequence length="167" mass="20105">MKYYNLNFNKLVQLLLPTFLRKPRIIAFLQSAIAPVIHIHDEFNQLRLDDHYKLDHTWQKCYMEAALNDMFDLDERKIRIIEGDRYERNYIYTHAEQKPKYLGTLFLRRADDYSDTGYDFTVDMANVTANHYDVVALVKFYKLEGTRFNIINLRTLQRNFLNQSIRL</sequence>
<keyword evidence="2" id="KW-1185">Reference proteome</keyword>
<organism evidence="1 2">
    <name type="scientific">Faecalibacter bovis</name>
    <dbReference type="NCBI Taxonomy" id="2898187"/>
    <lineage>
        <taxon>Bacteria</taxon>
        <taxon>Pseudomonadati</taxon>
        <taxon>Bacteroidota</taxon>
        <taxon>Flavobacteriia</taxon>
        <taxon>Flavobacteriales</taxon>
        <taxon>Weeksellaceae</taxon>
        <taxon>Faecalibacter</taxon>
    </lineage>
</organism>
<reference evidence="2" key="2">
    <citation type="submission" date="2021-04" db="EMBL/GenBank/DDBJ databases">
        <title>Taxonomy of Flavobacteriaceae bacterium ZY171143.</title>
        <authorList>
            <person name="Li F."/>
        </authorList>
    </citation>
    <scope>NUCLEOTIDE SEQUENCE [LARGE SCALE GENOMIC DNA]</scope>
    <source>
        <strain evidence="2">ZY171143</strain>
    </source>
</reference>
<reference evidence="1 2" key="1">
    <citation type="journal article" date="2021" name="Int. J. Syst. Evol. Microbiol.">
        <title>Faecalibacter bovis sp. nov., isolated from cow faeces.</title>
        <authorList>
            <person name="Li F."/>
            <person name="Zhao W."/>
            <person name="Hong Q."/>
            <person name="Shao Q."/>
            <person name="Song J."/>
            <person name="Yang S."/>
        </authorList>
    </citation>
    <scope>NUCLEOTIDE SEQUENCE [LARGE SCALE GENOMIC DNA]</scope>
    <source>
        <strain evidence="1 2">ZY171143</strain>
    </source>
</reference>
<dbReference type="Proteomes" id="UP000672011">
    <property type="component" value="Chromosome"/>
</dbReference>
<protein>
    <submittedName>
        <fullName evidence="1">Uncharacterized protein</fullName>
    </submittedName>
</protein>